<accession>A0A7X6A233</accession>
<dbReference type="EMBL" id="JAASRO010000001">
    <property type="protein sequence ID" value="NIK58593.1"/>
    <property type="molecule type" value="Genomic_DNA"/>
</dbReference>
<keyword evidence="1" id="KW-0805">Transcription regulation</keyword>
<evidence type="ECO:0000259" key="4">
    <source>
        <dbReference type="PROSITE" id="PS51071"/>
    </source>
</evidence>
<dbReference type="Gene3D" id="3.40.50.10490">
    <property type="entry name" value="Glucose-6-phosphate isomerase like protein, domain 1"/>
    <property type="match status" value="1"/>
</dbReference>
<dbReference type="GO" id="GO:0003677">
    <property type="term" value="F:DNA binding"/>
    <property type="evidence" value="ECO:0007669"/>
    <property type="project" value="UniProtKB-KW"/>
</dbReference>
<dbReference type="Gene3D" id="1.10.10.10">
    <property type="entry name" value="Winged helix-like DNA-binding domain superfamily/Winged helix DNA-binding domain"/>
    <property type="match status" value="1"/>
</dbReference>
<dbReference type="InterPro" id="IPR000281">
    <property type="entry name" value="HTH_RpiR"/>
</dbReference>
<dbReference type="InterPro" id="IPR009057">
    <property type="entry name" value="Homeodomain-like_sf"/>
</dbReference>
<evidence type="ECO:0000256" key="2">
    <source>
        <dbReference type="ARBA" id="ARBA00023125"/>
    </source>
</evidence>
<evidence type="ECO:0000259" key="5">
    <source>
        <dbReference type="PROSITE" id="PS51464"/>
    </source>
</evidence>
<evidence type="ECO:0000313" key="6">
    <source>
        <dbReference type="EMBL" id="NIK58593.1"/>
    </source>
</evidence>
<dbReference type="PROSITE" id="PS51071">
    <property type="entry name" value="HTH_RPIR"/>
    <property type="match status" value="1"/>
</dbReference>
<keyword evidence="2 6" id="KW-0238">DNA-binding</keyword>
<sequence>MTDQVRTVAEWLDARIDRTRLGPKAERVRHVVATQPSFSSYATAAEVAERAEVNGATVVRFAQSLGFAGWPQFQAEFRSVYVVRRYDVDAGAPTTGHAGVLATAFARDAENLQSCLHSFDFAEGAAVVEAIHAAPRTLVVATGTHALPAQGLAMMAASRGYDIDLEDRGGAHLANALARLTSDDCVVAFSFWQHYKQTVAALRFARQVGATTCAITDTRHSPAADHADHVLIIPAEGISNFRSMTVATSLAYGLAAALVGIEPQRSRSAIAHVDSLWQDMDFFVQD</sequence>
<dbReference type="RefSeq" id="WP_167209508.1">
    <property type="nucleotide sequence ID" value="NZ_JAASRO010000001.1"/>
</dbReference>
<name>A0A7X6A233_9ACTN</name>
<protein>
    <submittedName>
        <fullName evidence="6">DNA-binding MurR/RpiR family transcriptional regulator</fullName>
    </submittedName>
</protein>
<keyword evidence="7" id="KW-1185">Reference proteome</keyword>
<dbReference type="GO" id="GO:0003700">
    <property type="term" value="F:DNA-binding transcription factor activity"/>
    <property type="evidence" value="ECO:0007669"/>
    <property type="project" value="InterPro"/>
</dbReference>
<proteinExistence type="predicted"/>
<comment type="caution">
    <text evidence="6">The sequence shown here is derived from an EMBL/GenBank/DDBJ whole genome shotgun (WGS) entry which is preliminary data.</text>
</comment>
<dbReference type="GO" id="GO:0097367">
    <property type="term" value="F:carbohydrate derivative binding"/>
    <property type="evidence" value="ECO:0007669"/>
    <property type="project" value="InterPro"/>
</dbReference>
<dbReference type="SUPFAM" id="SSF46689">
    <property type="entry name" value="Homeodomain-like"/>
    <property type="match status" value="1"/>
</dbReference>
<evidence type="ECO:0000256" key="1">
    <source>
        <dbReference type="ARBA" id="ARBA00023015"/>
    </source>
</evidence>
<dbReference type="CDD" id="cd05013">
    <property type="entry name" value="SIS_RpiR"/>
    <property type="match status" value="1"/>
</dbReference>
<dbReference type="PANTHER" id="PTHR30514:SF18">
    <property type="entry name" value="RPIR-FAMILY TRANSCRIPTIONAL REGULATOR"/>
    <property type="match status" value="1"/>
</dbReference>
<reference evidence="6 7" key="1">
    <citation type="submission" date="2020-03" db="EMBL/GenBank/DDBJ databases">
        <title>Sequencing the genomes of 1000 actinobacteria strains.</title>
        <authorList>
            <person name="Klenk H.-P."/>
        </authorList>
    </citation>
    <scope>NUCLEOTIDE SEQUENCE [LARGE SCALE GENOMIC DNA]</scope>
    <source>
        <strain evidence="6 7">DSM 45490</strain>
    </source>
</reference>
<dbReference type="Pfam" id="PF01380">
    <property type="entry name" value="SIS"/>
    <property type="match status" value="1"/>
</dbReference>
<dbReference type="InterPro" id="IPR001347">
    <property type="entry name" value="SIS_dom"/>
</dbReference>
<organism evidence="6 7">
    <name type="scientific">Kribbella shirazensis</name>
    <dbReference type="NCBI Taxonomy" id="1105143"/>
    <lineage>
        <taxon>Bacteria</taxon>
        <taxon>Bacillati</taxon>
        <taxon>Actinomycetota</taxon>
        <taxon>Actinomycetes</taxon>
        <taxon>Propionibacteriales</taxon>
        <taxon>Kribbellaceae</taxon>
        <taxon>Kribbella</taxon>
    </lineage>
</organism>
<keyword evidence="3" id="KW-0804">Transcription</keyword>
<dbReference type="PANTHER" id="PTHR30514">
    <property type="entry name" value="GLUCOKINASE"/>
    <property type="match status" value="1"/>
</dbReference>
<dbReference type="PROSITE" id="PS51464">
    <property type="entry name" value="SIS"/>
    <property type="match status" value="1"/>
</dbReference>
<dbReference type="GO" id="GO:1901135">
    <property type="term" value="P:carbohydrate derivative metabolic process"/>
    <property type="evidence" value="ECO:0007669"/>
    <property type="project" value="InterPro"/>
</dbReference>
<dbReference type="InterPro" id="IPR035472">
    <property type="entry name" value="RpiR-like_SIS"/>
</dbReference>
<feature type="domain" description="HTH rpiR-type" evidence="4">
    <location>
        <begin position="8"/>
        <end position="84"/>
    </location>
</feature>
<evidence type="ECO:0000313" key="7">
    <source>
        <dbReference type="Proteomes" id="UP000555407"/>
    </source>
</evidence>
<feature type="domain" description="SIS" evidence="5">
    <location>
        <begin position="127"/>
        <end position="266"/>
    </location>
</feature>
<dbReference type="InterPro" id="IPR047640">
    <property type="entry name" value="RpiR-like"/>
</dbReference>
<dbReference type="SUPFAM" id="SSF53697">
    <property type="entry name" value="SIS domain"/>
    <property type="match status" value="1"/>
</dbReference>
<dbReference type="Pfam" id="PF01418">
    <property type="entry name" value="HTH_6"/>
    <property type="match status" value="1"/>
</dbReference>
<evidence type="ECO:0000256" key="3">
    <source>
        <dbReference type="ARBA" id="ARBA00023163"/>
    </source>
</evidence>
<dbReference type="AlphaFoldDB" id="A0A7X6A233"/>
<dbReference type="InterPro" id="IPR036388">
    <property type="entry name" value="WH-like_DNA-bd_sf"/>
</dbReference>
<dbReference type="Proteomes" id="UP000555407">
    <property type="component" value="Unassembled WGS sequence"/>
</dbReference>
<dbReference type="InterPro" id="IPR046348">
    <property type="entry name" value="SIS_dom_sf"/>
</dbReference>
<gene>
    <name evidence="6" type="ORF">BJY22_004310</name>
</gene>